<dbReference type="PANTHER" id="PTHR35866:SF1">
    <property type="entry name" value="YKGJ FAMILY CYSTEINE CLUSTER PROTEIN"/>
    <property type="match status" value="1"/>
</dbReference>
<reference evidence="1 2" key="2">
    <citation type="journal article" date="2010" name="Stand. Genomic Sci.">
        <title>Complete genome sequence of Desulfohalobium retbaense type strain (HR(100)).</title>
        <authorList>
            <person name="Spring S."/>
            <person name="Nolan M."/>
            <person name="Lapidus A."/>
            <person name="Glavina Del Rio T."/>
            <person name="Copeland A."/>
            <person name="Tice H."/>
            <person name="Cheng J.F."/>
            <person name="Lucas S."/>
            <person name="Land M."/>
            <person name="Chen F."/>
            <person name="Bruce D."/>
            <person name="Goodwin L."/>
            <person name="Pitluck S."/>
            <person name="Ivanova N."/>
            <person name="Mavromatis K."/>
            <person name="Mikhailova N."/>
            <person name="Pati A."/>
            <person name="Chen A."/>
            <person name="Palaniappan K."/>
            <person name="Hauser L."/>
            <person name="Chang Y.J."/>
            <person name="Jeffries C.D."/>
            <person name="Munk C."/>
            <person name="Kiss H."/>
            <person name="Chain P."/>
            <person name="Han C."/>
            <person name="Brettin T."/>
            <person name="Detter J.C."/>
            <person name="Schuler E."/>
            <person name="Goker M."/>
            <person name="Rohde M."/>
            <person name="Bristow J."/>
            <person name="Eisen J.A."/>
            <person name="Markowitz V."/>
            <person name="Hugenholtz P."/>
            <person name="Kyrpides N.C."/>
            <person name="Klenk H.P."/>
        </authorList>
    </citation>
    <scope>NUCLEOTIDE SEQUENCE [LARGE SCALE GENOMIC DNA]</scope>
    <source>
        <strain evidence="1 2">DSM 5692</strain>
    </source>
</reference>
<evidence type="ECO:0008006" key="3">
    <source>
        <dbReference type="Google" id="ProtNLM"/>
    </source>
</evidence>
<dbReference type="PANTHER" id="PTHR35866">
    <property type="entry name" value="PUTATIVE-RELATED"/>
    <property type="match status" value="1"/>
</dbReference>
<keyword evidence="2" id="KW-1185">Reference proteome</keyword>
<reference evidence="2" key="1">
    <citation type="submission" date="2009-09" db="EMBL/GenBank/DDBJ databases">
        <title>The complete chromosome of Desulfohalobium retbaense DSM 5692.</title>
        <authorList>
            <consortium name="US DOE Joint Genome Institute (JGI-PGF)"/>
            <person name="Lucas S."/>
            <person name="Copeland A."/>
            <person name="Lapidus A."/>
            <person name="Glavina del Rio T."/>
            <person name="Dalin E."/>
            <person name="Tice H."/>
            <person name="Bruce D."/>
            <person name="Goodwin L."/>
            <person name="Pitluck S."/>
            <person name="Kyrpides N."/>
            <person name="Mavromatis K."/>
            <person name="Ivanova N."/>
            <person name="Mikhailova N."/>
            <person name="Munk A.C."/>
            <person name="Brettin T."/>
            <person name="Detter J.C."/>
            <person name="Han C."/>
            <person name="Tapia R."/>
            <person name="Larimer F."/>
            <person name="Land M."/>
            <person name="Hauser L."/>
            <person name="Markowitz V."/>
            <person name="Cheng J.-F."/>
            <person name="Hugenholtz P."/>
            <person name="Woyke T."/>
            <person name="Wu D."/>
            <person name="Spring S."/>
            <person name="Klenk H.-P."/>
            <person name="Eisen J.A."/>
        </authorList>
    </citation>
    <scope>NUCLEOTIDE SEQUENCE [LARGE SCALE GENOMIC DNA]</scope>
    <source>
        <strain evidence="2">DSM 5692</strain>
    </source>
</reference>
<organism evidence="1 2">
    <name type="scientific">Desulfohalobium retbaense (strain ATCC 49708 / DSM 5692 / JCM 16813 / HR100)</name>
    <dbReference type="NCBI Taxonomy" id="485915"/>
    <lineage>
        <taxon>Bacteria</taxon>
        <taxon>Pseudomonadati</taxon>
        <taxon>Thermodesulfobacteriota</taxon>
        <taxon>Desulfovibrionia</taxon>
        <taxon>Desulfovibrionales</taxon>
        <taxon>Desulfohalobiaceae</taxon>
        <taxon>Desulfohalobium</taxon>
    </lineage>
</organism>
<dbReference type="HOGENOM" id="CLU_125010_0_0_7"/>
<name>C8X1J7_DESRD</name>
<dbReference type="eggNOG" id="COG0727">
    <property type="taxonomic scope" value="Bacteria"/>
</dbReference>
<protein>
    <recommendedName>
        <fullName evidence="3">YkgJ family cysteine cluster protein</fullName>
    </recommendedName>
</protein>
<evidence type="ECO:0000313" key="2">
    <source>
        <dbReference type="Proteomes" id="UP000001052"/>
    </source>
</evidence>
<accession>C8X1J7</accession>
<dbReference type="Pfam" id="PF03692">
    <property type="entry name" value="CxxCxxCC"/>
    <property type="match status" value="1"/>
</dbReference>
<dbReference type="STRING" id="485915.Dret_1006"/>
<dbReference type="RefSeq" id="WP_015751445.1">
    <property type="nucleotide sequence ID" value="NC_013223.1"/>
</dbReference>
<dbReference type="InterPro" id="IPR005358">
    <property type="entry name" value="Puta_zinc/iron-chelating_dom"/>
</dbReference>
<dbReference type="AlphaFoldDB" id="C8X1J7"/>
<evidence type="ECO:0000313" key="1">
    <source>
        <dbReference type="EMBL" id="ACV68294.1"/>
    </source>
</evidence>
<proteinExistence type="predicted"/>
<dbReference type="OrthoDB" id="9810361at2"/>
<gene>
    <name evidence="1" type="ordered locus">Dret_1006</name>
</gene>
<dbReference type="Proteomes" id="UP000001052">
    <property type="component" value="Chromosome"/>
</dbReference>
<dbReference type="KEGG" id="drt:Dret_1006"/>
<dbReference type="EMBL" id="CP001734">
    <property type="protein sequence ID" value="ACV68294.1"/>
    <property type="molecule type" value="Genomic_DNA"/>
</dbReference>
<sequence length="156" mass="16875">MSHLVEAFVCQMCGSCCHGEGGIVVDGDDLVRLAAHLGIAPARCAELYTRAKGEKRVLTSSAEGACVFFREGQGCSVHVAKPSICRAWPFFRGNLLDPLSWELAQEACPGINAEAGHAEFVRQGWTYLQQNGLLKPRRDDTANALVIAAQDLPYSL</sequence>